<dbReference type="InterPro" id="IPR038909">
    <property type="entry name" value="Effector_transcript"/>
</dbReference>
<dbReference type="GO" id="GO:0003677">
    <property type="term" value="F:DNA binding"/>
    <property type="evidence" value="ECO:0007669"/>
    <property type="project" value="InterPro"/>
</dbReference>
<keyword evidence="3" id="KW-1185">Reference proteome</keyword>
<feature type="region of interest" description="Disordered" evidence="1">
    <location>
        <begin position="1"/>
        <end position="37"/>
    </location>
</feature>
<dbReference type="GO" id="GO:0006355">
    <property type="term" value="P:regulation of DNA-templated transcription"/>
    <property type="evidence" value="ECO:0007669"/>
    <property type="project" value="InterPro"/>
</dbReference>
<dbReference type="Pfam" id="PF19239">
    <property type="entry name" value="GIY_YIG_domain"/>
    <property type="match status" value="1"/>
</dbReference>
<evidence type="ECO:0000313" key="3">
    <source>
        <dbReference type="Proteomes" id="UP000604825"/>
    </source>
</evidence>
<dbReference type="OrthoDB" id="1922121at2759"/>
<evidence type="ECO:0000256" key="1">
    <source>
        <dbReference type="SAM" id="MobiDB-lite"/>
    </source>
</evidence>
<reference evidence="2" key="1">
    <citation type="submission" date="2020-10" db="EMBL/GenBank/DDBJ databases">
        <authorList>
            <person name="Han B."/>
            <person name="Lu T."/>
            <person name="Zhao Q."/>
            <person name="Huang X."/>
            <person name="Zhao Y."/>
        </authorList>
    </citation>
    <scope>NUCLEOTIDE SEQUENCE</scope>
</reference>
<organism evidence="2 3">
    <name type="scientific">Miscanthus lutarioriparius</name>
    <dbReference type="NCBI Taxonomy" id="422564"/>
    <lineage>
        <taxon>Eukaryota</taxon>
        <taxon>Viridiplantae</taxon>
        <taxon>Streptophyta</taxon>
        <taxon>Embryophyta</taxon>
        <taxon>Tracheophyta</taxon>
        <taxon>Spermatophyta</taxon>
        <taxon>Magnoliopsida</taxon>
        <taxon>Liliopsida</taxon>
        <taxon>Poales</taxon>
        <taxon>Poaceae</taxon>
        <taxon>PACMAD clade</taxon>
        <taxon>Panicoideae</taxon>
        <taxon>Andropogonodae</taxon>
        <taxon>Andropogoneae</taxon>
        <taxon>Saccharinae</taxon>
        <taxon>Miscanthus</taxon>
    </lineage>
</organism>
<feature type="compositionally biased region" description="Polar residues" evidence="1">
    <location>
        <begin position="512"/>
        <end position="526"/>
    </location>
</feature>
<feature type="region of interest" description="Disordered" evidence="1">
    <location>
        <begin position="505"/>
        <end position="528"/>
    </location>
</feature>
<dbReference type="EMBL" id="CAJGYO010000003">
    <property type="protein sequence ID" value="CAD6217431.1"/>
    <property type="molecule type" value="Genomic_DNA"/>
</dbReference>
<name>A0A811N0M0_9POAL</name>
<feature type="compositionally biased region" description="Basic residues" evidence="1">
    <location>
        <begin position="1"/>
        <end position="12"/>
    </location>
</feature>
<accession>A0A811N0M0</accession>
<dbReference type="InterPro" id="IPR047675">
    <property type="entry name" value="Putative_zinc-bd"/>
</dbReference>
<feature type="compositionally biased region" description="Basic and acidic residues" evidence="1">
    <location>
        <begin position="437"/>
        <end position="447"/>
    </location>
</feature>
<dbReference type="Proteomes" id="UP000604825">
    <property type="component" value="Unassembled WGS sequence"/>
</dbReference>
<dbReference type="NCBIfam" id="NF041373">
    <property type="entry name" value="HGG_STG"/>
    <property type="match status" value="1"/>
</dbReference>
<dbReference type="AlphaFoldDB" id="A0A811N0M0"/>
<dbReference type="PANTHER" id="PTHR35133">
    <property type="entry name" value="PROTEIN EFFECTOR OF TRANSCRIPTION 2-RELATED"/>
    <property type="match status" value="1"/>
</dbReference>
<proteinExistence type="predicted"/>
<gene>
    <name evidence="2" type="ORF">NCGR_LOCUS11417</name>
</gene>
<evidence type="ECO:0000313" key="2">
    <source>
        <dbReference type="EMBL" id="CAD6217431.1"/>
    </source>
</evidence>
<sequence>MPVVRQRRRRARLPATCNRSRSGTGRAMPAPAAPVTARLKREDCPRTKHDSLFSPWKIRTPRLLTMSNLEILGSWFAPHLRLNPSLIRLSHFQVLVGPSDWRDHAAGKEGVQRYRIRNLPDNFPGLYELGVAGAADEGVRARRRDARGVVVVYLGQADSVRARLQQYGRSGSHLDTANSLGSAGRDAVNALAAGPGLFREVFSRGYSVVFRCALMDNKQEAEKTEALLLRVFDYAWNKLQNSACRREEILHKLELRAANHRSLLSRVSDMKQKIFGEKAGIKIKGSGLANTSPGIIKSMLPRVRTIVRFRPQVLNSEDSEGEMTDIPWKKISDIPCANRQAHRRGSEGYKVKKIDVTKRRTVPIQDSNSVCGVVLEDGSSCLEHPVHGRKRCSLHKGKRVKGSPKSSPTSYPCQVEIAIPEFVPCLTEDLDSSVPKQESKILEEPLRHTNSFESEKVNTGEASTEDGTREISRDACILEEKFSHAESESQEEQPSGRMWFELLKSQRKPASKQPSRGSGSQITAMTDNRPCKMVSIAGMERCEEDSGIEATGASFSRSSGWPCTCGARTSDGSPCMNRPVEGRKRCALHKGQRAAFLPTPSV</sequence>
<comment type="caution">
    <text evidence="2">The sequence shown here is derived from an EMBL/GenBank/DDBJ whole genome shotgun (WGS) entry which is preliminary data.</text>
</comment>
<dbReference type="PANTHER" id="PTHR35133:SF1">
    <property type="entry name" value="PROTEIN EFFECTOR OF TRANSCRIPTION 2-RELATED"/>
    <property type="match status" value="1"/>
</dbReference>
<feature type="region of interest" description="Disordered" evidence="1">
    <location>
        <begin position="436"/>
        <end position="471"/>
    </location>
</feature>
<evidence type="ECO:0008006" key="4">
    <source>
        <dbReference type="Google" id="ProtNLM"/>
    </source>
</evidence>
<protein>
    <recommendedName>
        <fullName evidence="4">GIY-YIG domain-containing protein</fullName>
    </recommendedName>
</protein>